<reference evidence="1" key="1">
    <citation type="submission" date="2016-05" db="EMBL/GenBank/DDBJ databases">
        <authorList>
            <consortium name="Pathogen Informatics"/>
        </authorList>
    </citation>
    <scope>NUCLEOTIDE SEQUENCE</scope>
    <source>
        <strain evidence="1">WHO F</strain>
    </source>
</reference>
<dbReference type="EMBL" id="LT591897">
    <property type="protein sequence ID" value="SBQ21088.1"/>
    <property type="molecule type" value="Genomic_DNA"/>
</dbReference>
<proteinExistence type="predicted"/>
<gene>
    <name evidence="2" type="ORF">WHOF_01251</name>
    <name evidence="1" type="ORF">WHOF_02166</name>
</gene>
<name>A0AB74EHD1_NEIGO</name>
<dbReference type="Proteomes" id="UP000239837">
    <property type="component" value="Chromosome"/>
</dbReference>
<dbReference type="AlphaFoldDB" id="A0AB74EHD1"/>
<protein>
    <submittedName>
        <fullName evidence="1">Outer membrane peptidase</fullName>
    </submittedName>
</protein>
<dbReference type="EMBL" id="FLKW01000063">
    <property type="protein sequence ID" value="SBN24980.1"/>
    <property type="molecule type" value="Genomic_DNA"/>
</dbReference>
<accession>A0AB74EHD1</accession>
<evidence type="ECO:0000313" key="2">
    <source>
        <dbReference type="EMBL" id="SBQ21088.1"/>
    </source>
</evidence>
<organism evidence="1">
    <name type="scientific">Neisseria gonorrhoeae</name>
    <dbReference type="NCBI Taxonomy" id="485"/>
    <lineage>
        <taxon>Bacteria</taxon>
        <taxon>Pseudomonadati</taxon>
        <taxon>Pseudomonadota</taxon>
        <taxon>Betaproteobacteria</taxon>
        <taxon>Neisseriales</taxon>
        <taxon>Neisseriaceae</taxon>
        <taxon>Neisseria</taxon>
    </lineage>
</organism>
<evidence type="ECO:0000313" key="1">
    <source>
        <dbReference type="EMBL" id="SBN24980.1"/>
    </source>
</evidence>
<sequence>MSAAIRNAWVKLGERGVRIVNNGFGTTSRAGTADHFQIANSEEQYRQTLLDYSGGDKTDEGIRLMQQSD</sequence>